<evidence type="ECO:0000313" key="9">
    <source>
        <dbReference type="EMBL" id="GAA2247388.1"/>
    </source>
</evidence>
<organism evidence="9 10">
    <name type="scientific">Herbiconiux moechotypicola</name>
    <dbReference type="NCBI Taxonomy" id="637393"/>
    <lineage>
        <taxon>Bacteria</taxon>
        <taxon>Bacillati</taxon>
        <taxon>Actinomycetota</taxon>
        <taxon>Actinomycetes</taxon>
        <taxon>Micrococcales</taxon>
        <taxon>Microbacteriaceae</taxon>
        <taxon>Herbiconiux</taxon>
    </lineage>
</organism>
<comment type="caution">
    <text evidence="9">The sequence shown here is derived from an EMBL/GenBank/DDBJ whole genome shotgun (WGS) entry which is preliminary data.</text>
</comment>
<proteinExistence type="inferred from homology"/>
<protein>
    <submittedName>
        <fullName evidence="9">Acyltransferase family protein</fullName>
    </submittedName>
</protein>
<dbReference type="InterPro" id="IPR002656">
    <property type="entry name" value="Acyl_transf_3_dom"/>
</dbReference>
<keyword evidence="4 7" id="KW-0812">Transmembrane</keyword>
<evidence type="ECO:0000313" key="10">
    <source>
        <dbReference type="Proteomes" id="UP001500929"/>
    </source>
</evidence>
<dbReference type="EMBL" id="BAAAQY010000013">
    <property type="protein sequence ID" value="GAA2247388.1"/>
    <property type="molecule type" value="Genomic_DNA"/>
</dbReference>
<evidence type="ECO:0000256" key="2">
    <source>
        <dbReference type="ARBA" id="ARBA00007400"/>
    </source>
</evidence>
<dbReference type="Pfam" id="PF01757">
    <property type="entry name" value="Acyl_transf_3"/>
    <property type="match status" value="1"/>
</dbReference>
<gene>
    <name evidence="9" type="ORF">GCM10009851_36020</name>
</gene>
<keyword evidence="10" id="KW-1185">Reference proteome</keyword>
<dbReference type="Proteomes" id="UP001500929">
    <property type="component" value="Unassembled WGS sequence"/>
</dbReference>
<feature type="transmembrane region" description="Helical" evidence="7">
    <location>
        <begin position="241"/>
        <end position="263"/>
    </location>
</feature>
<dbReference type="PANTHER" id="PTHR40074:SF2">
    <property type="entry name" value="O-ACETYLTRANSFERASE WECH"/>
    <property type="match status" value="1"/>
</dbReference>
<evidence type="ECO:0000256" key="4">
    <source>
        <dbReference type="ARBA" id="ARBA00022692"/>
    </source>
</evidence>
<feature type="transmembrane region" description="Helical" evidence="7">
    <location>
        <begin position="105"/>
        <end position="124"/>
    </location>
</feature>
<keyword evidence="9" id="KW-0808">Transferase</keyword>
<evidence type="ECO:0000256" key="6">
    <source>
        <dbReference type="ARBA" id="ARBA00023136"/>
    </source>
</evidence>
<comment type="similarity">
    <text evidence="2">Belongs to the acyltransferase 3 family.</text>
</comment>
<dbReference type="PANTHER" id="PTHR40074">
    <property type="entry name" value="O-ACETYLTRANSFERASE WECH"/>
    <property type="match status" value="1"/>
</dbReference>
<evidence type="ECO:0000259" key="8">
    <source>
        <dbReference type="Pfam" id="PF01757"/>
    </source>
</evidence>
<feature type="domain" description="Acyltransferase 3" evidence="8">
    <location>
        <begin position="1"/>
        <end position="297"/>
    </location>
</feature>
<accession>A0ABN3E2R5</accession>
<comment type="subcellular location">
    <subcellularLocation>
        <location evidence="1">Cell membrane</location>
        <topology evidence="1">Multi-pass membrane protein</topology>
    </subcellularLocation>
</comment>
<reference evidence="9 10" key="1">
    <citation type="journal article" date="2019" name="Int. J. Syst. Evol. Microbiol.">
        <title>The Global Catalogue of Microorganisms (GCM) 10K type strain sequencing project: providing services to taxonomists for standard genome sequencing and annotation.</title>
        <authorList>
            <consortium name="The Broad Institute Genomics Platform"/>
            <consortium name="The Broad Institute Genome Sequencing Center for Infectious Disease"/>
            <person name="Wu L."/>
            <person name="Ma J."/>
        </authorList>
    </citation>
    <scope>NUCLEOTIDE SEQUENCE [LARGE SCALE GENOMIC DNA]</scope>
    <source>
        <strain evidence="9 10">JCM 16117</strain>
    </source>
</reference>
<keyword evidence="3" id="KW-1003">Cell membrane</keyword>
<feature type="transmembrane region" description="Helical" evidence="7">
    <location>
        <begin position="283"/>
        <end position="313"/>
    </location>
</feature>
<feature type="transmembrane region" description="Helical" evidence="7">
    <location>
        <begin position="131"/>
        <end position="151"/>
    </location>
</feature>
<name>A0ABN3E2R5_9MICO</name>
<feature type="transmembrane region" description="Helical" evidence="7">
    <location>
        <begin position="208"/>
        <end position="229"/>
    </location>
</feature>
<evidence type="ECO:0000256" key="5">
    <source>
        <dbReference type="ARBA" id="ARBA00022989"/>
    </source>
</evidence>
<keyword evidence="5 7" id="KW-1133">Transmembrane helix</keyword>
<evidence type="ECO:0000256" key="3">
    <source>
        <dbReference type="ARBA" id="ARBA00022475"/>
    </source>
</evidence>
<feature type="transmembrane region" description="Helical" evidence="7">
    <location>
        <begin position="35"/>
        <end position="54"/>
    </location>
</feature>
<keyword evidence="9" id="KW-0012">Acyltransferase</keyword>
<sequence length="323" mass="35703">MLVVLLHLFVLHYIYFFYGSPGSELVSVVVDASLPLRMPLFFLVSGYLAARALWRPWAAVGRRRVWLLVYLYGVWIVLNALFDLARERLGHGGSVDPVRFVAENLIEPQTALWYLYALVVFFLVTRLTRSWSLGAVLALGIAASVVGTTFFDGLPQHLLRSFVFYALAARAPQIIDWVASRTGFAPLLATAASYAALTTLYFVTSIDFGVLLVAGAVGVALGIQLAVRLGAKRIAAPFRYLGRHTLAIFLVHPFVFVLVNDFFLEFPEAAEAIRDRPLVVAVYPWLLLAATLAVCVGLEALATRIGLGFLFTLPRFRRKAAAR</sequence>
<feature type="transmembrane region" description="Helical" evidence="7">
    <location>
        <begin position="66"/>
        <end position="85"/>
    </location>
</feature>
<dbReference type="GO" id="GO:0016746">
    <property type="term" value="F:acyltransferase activity"/>
    <property type="evidence" value="ECO:0007669"/>
    <property type="project" value="UniProtKB-KW"/>
</dbReference>
<keyword evidence="6 7" id="KW-0472">Membrane</keyword>
<evidence type="ECO:0000256" key="1">
    <source>
        <dbReference type="ARBA" id="ARBA00004651"/>
    </source>
</evidence>
<evidence type="ECO:0000256" key="7">
    <source>
        <dbReference type="SAM" id="Phobius"/>
    </source>
</evidence>